<dbReference type="EMBL" id="SHKR01000013">
    <property type="protein sequence ID" value="RZU13711.1"/>
    <property type="molecule type" value="Genomic_DNA"/>
</dbReference>
<proteinExistence type="predicted"/>
<accession>A0A4Q7WTL4</accession>
<evidence type="ECO:0000313" key="1">
    <source>
        <dbReference type="EMBL" id="RZU13711.1"/>
    </source>
</evidence>
<gene>
    <name evidence="1" type="ORF">EV645_4564</name>
</gene>
<dbReference type="AlphaFoldDB" id="A0A4Q7WTL4"/>
<name>A0A4Q7WTL4_9ACTN</name>
<keyword evidence="2" id="KW-1185">Reference proteome</keyword>
<comment type="caution">
    <text evidence="1">The sequence shown here is derived from an EMBL/GenBank/DDBJ whole genome shotgun (WGS) entry which is preliminary data.</text>
</comment>
<evidence type="ECO:0000313" key="2">
    <source>
        <dbReference type="Proteomes" id="UP000292027"/>
    </source>
</evidence>
<organism evidence="1 2">
    <name type="scientific">Kribbella rubisoli</name>
    <dbReference type="NCBI Taxonomy" id="3075929"/>
    <lineage>
        <taxon>Bacteria</taxon>
        <taxon>Bacillati</taxon>
        <taxon>Actinomycetota</taxon>
        <taxon>Actinomycetes</taxon>
        <taxon>Propionibacteriales</taxon>
        <taxon>Kribbellaceae</taxon>
        <taxon>Kribbella</taxon>
    </lineage>
</organism>
<dbReference type="Gene3D" id="3.40.630.30">
    <property type="match status" value="1"/>
</dbReference>
<dbReference type="SUPFAM" id="SSF55729">
    <property type="entry name" value="Acyl-CoA N-acyltransferases (Nat)"/>
    <property type="match status" value="1"/>
</dbReference>
<dbReference type="OrthoDB" id="5144929at2"/>
<evidence type="ECO:0008006" key="3">
    <source>
        <dbReference type="Google" id="ProtNLM"/>
    </source>
</evidence>
<dbReference type="InterPro" id="IPR016181">
    <property type="entry name" value="Acyl_CoA_acyltransferase"/>
</dbReference>
<dbReference type="Proteomes" id="UP000292027">
    <property type="component" value="Unassembled WGS sequence"/>
</dbReference>
<protein>
    <recommendedName>
        <fullName evidence="3">N-acetyltransferase</fullName>
    </recommendedName>
</protein>
<sequence>MSWYDALEAGELTVRPSVDAAKRFGVSIDRMSVSASAGTPLAEVLGAVEASTADVIVLRYPARETTWFAALASGPRQALLADTVVYWSLPTGKGRRPAPLAGFSAQLEPTADDDLVDDLVADVFGDSGNHYCANPIFDRTLALAGRQDWARRRVAEAGAVVLRGPDRRVLALGAIDQQRSWTEIQLAGVVPAEQGRGRYGHLLAAIEDACTSRRLVVSTQGHQTGIQRIWARYGFEPVHNLLTVHLVAAT</sequence>
<dbReference type="RefSeq" id="WP_130445941.1">
    <property type="nucleotide sequence ID" value="NZ_SHKR01000013.1"/>
</dbReference>
<reference evidence="1 2" key="1">
    <citation type="journal article" date="2015" name="Stand. Genomic Sci.">
        <title>Genomic Encyclopedia of Bacterial and Archaeal Type Strains, Phase III: the genomes of soil and plant-associated and newly described type strains.</title>
        <authorList>
            <person name="Whitman W.B."/>
            <person name="Woyke T."/>
            <person name="Klenk H.P."/>
            <person name="Zhou Y."/>
            <person name="Lilburn T.G."/>
            <person name="Beck B.J."/>
            <person name="De Vos P."/>
            <person name="Vandamme P."/>
            <person name="Eisen J.A."/>
            <person name="Garrity G."/>
            <person name="Hugenholtz P."/>
            <person name="Kyrpides N.C."/>
        </authorList>
    </citation>
    <scope>NUCLEOTIDE SEQUENCE [LARGE SCALE GENOMIC DNA]</scope>
    <source>
        <strain evidence="1 2">VKM Ac-2540</strain>
    </source>
</reference>